<reference evidence="4" key="1">
    <citation type="submission" date="2022-11" db="UniProtKB">
        <authorList>
            <consortium name="WormBaseParasite"/>
        </authorList>
    </citation>
    <scope>IDENTIFICATION</scope>
</reference>
<dbReference type="Proteomes" id="UP000887560">
    <property type="component" value="Unplaced"/>
</dbReference>
<feature type="coiled-coil region" evidence="1">
    <location>
        <begin position="214"/>
        <end position="301"/>
    </location>
</feature>
<name>A0A915NXU9_9BILA</name>
<protein>
    <submittedName>
        <fullName evidence="4">Uncharacterized protein</fullName>
    </submittedName>
</protein>
<dbReference type="AlphaFoldDB" id="A0A915NXU9"/>
<accession>A0A915NXU9</accession>
<evidence type="ECO:0000313" key="3">
    <source>
        <dbReference type="Proteomes" id="UP000887560"/>
    </source>
</evidence>
<proteinExistence type="predicted"/>
<dbReference type="WBParaSite" id="scf7180000421244.g6542">
    <property type="protein sequence ID" value="scf7180000421244.g6542"/>
    <property type="gene ID" value="scf7180000421244.g6542"/>
</dbReference>
<feature type="transmembrane region" description="Helical" evidence="2">
    <location>
        <begin position="161"/>
        <end position="178"/>
    </location>
</feature>
<keyword evidence="2" id="KW-0472">Membrane</keyword>
<evidence type="ECO:0000256" key="2">
    <source>
        <dbReference type="SAM" id="Phobius"/>
    </source>
</evidence>
<sequence>TCEQCKHRICDYPCSVGESDCKNCHRIDVPKLCKTCPAVKETCDECTNRICAYPCKSSESACDNCHKIDVPKQCESCSSYNSTCSDCAKRVCGHPCSINDDQACNNCIELDLPKLCGDCFPVALKYEEYVQHFGMKGDSNQNSKPIKIVLEQKSSSYKVHIIYWCIILYIVFVADARHNENKIKILKMQEEIEKMSKKCPSQNNGTTKLNEIKIQKMEREIKEIVKEQAKLNEKIKILEDTKTDLGKLVEQIKNLEEKIAVIDDKENKRFDAFYEETQTNLNILQKTNSEHSKRIDIIENEISSDYYYKLRLRLYKKSSDTVLILTKNKREFAS</sequence>
<keyword evidence="2" id="KW-1133">Transmembrane helix</keyword>
<organism evidence="3 4">
    <name type="scientific">Meloidogyne floridensis</name>
    <dbReference type="NCBI Taxonomy" id="298350"/>
    <lineage>
        <taxon>Eukaryota</taxon>
        <taxon>Metazoa</taxon>
        <taxon>Ecdysozoa</taxon>
        <taxon>Nematoda</taxon>
        <taxon>Chromadorea</taxon>
        <taxon>Rhabditida</taxon>
        <taxon>Tylenchina</taxon>
        <taxon>Tylenchomorpha</taxon>
        <taxon>Tylenchoidea</taxon>
        <taxon>Meloidogynidae</taxon>
        <taxon>Meloidogyninae</taxon>
        <taxon>Meloidogyne</taxon>
    </lineage>
</organism>
<keyword evidence="3" id="KW-1185">Reference proteome</keyword>
<evidence type="ECO:0000313" key="4">
    <source>
        <dbReference type="WBParaSite" id="scf7180000421244.g6542"/>
    </source>
</evidence>
<evidence type="ECO:0000256" key="1">
    <source>
        <dbReference type="SAM" id="Coils"/>
    </source>
</evidence>
<keyword evidence="1" id="KW-0175">Coiled coil</keyword>
<keyword evidence="2" id="KW-0812">Transmembrane</keyword>